<name>A0ABN5V9Z2_9ACTN</name>
<accession>A0ABN5V9Z2</accession>
<dbReference type="Proteomes" id="UP001321542">
    <property type="component" value="Chromosome"/>
</dbReference>
<sequence length="236" mass="25850">MSALSHPSSKNPFAGEGAPWRIAGAAALLLTLAAQHPNHEFNRVRTRDIFSMLPNWRFFAPNPAMYDYHFLYRTVHADGSASTWHDISGIEDRKPMHLIWFPTRRADKSVFDACQEMLQRLDHGFPAVVRTPGYRLVVERVRARITAGDETVGEAAPGGTAEARGFQFALASGTGYDLRHKPQLLFVSPFVPLAPHAPSSPLTPITLAKSSDWTGDVAPDKAPAKAPGKTPERTGS</sequence>
<reference evidence="2 3" key="1">
    <citation type="journal article" date="2010" name="ChemBioChem">
        <title>Cloning and characterization of the biosynthetic gene cluster of 16-membered macrolide antibiotic FD-891: involvement of a dual functional cytochrome P450 monooxygenase catalyzing epoxidation and hydroxylation.</title>
        <authorList>
            <person name="Kudo F."/>
            <person name="Motegi A."/>
            <person name="Mizoue K."/>
            <person name="Eguchi T."/>
        </authorList>
    </citation>
    <scope>NUCLEOTIDE SEQUENCE [LARGE SCALE GENOMIC DNA]</scope>
    <source>
        <strain evidence="2 3">A-8890</strain>
    </source>
</reference>
<proteinExistence type="predicted"/>
<organism evidence="2 3">
    <name type="scientific">Streptomyces graminofaciens</name>
    <dbReference type="NCBI Taxonomy" id="68212"/>
    <lineage>
        <taxon>Bacteria</taxon>
        <taxon>Bacillati</taxon>
        <taxon>Actinomycetota</taxon>
        <taxon>Actinomycetes</taxon>
        <taxon>Kitasatosporales</taxon>
        <taxon>Streptomycetaceae</taxon>
        <taxon>Streptomyces</taxon>
    </lineage>
</organism>
<feature type="region of interest" description="Disordered" evidence="1">
    <location>
        <begin position="203"/>
        <end position="236"/>
    </location>
</feature>
<dbReference type="RefSeq" id="WP_286248024.1">
    <property type="nucleotide sequence ID" value="NZ_AP018448.1"/>
</dbReference>
<evidence type="ECO:0000313" key="2">
    <source>
        <dbReference type="EMBL" id="BBC29811.1"/>
    </source>
</evidence>
<evidence type="ECO:0000256" key="1">
    <source>
        <dbReference type="SAM" id="MobiDB-lite"/>
    </source>
</evidence>
<keyword evidence="3" id="KW-1185">Reference proteome</keyword>
<evidence type="ECO:0000313" key="3">
    <source>
        <dbReference type="Proteomes" id="UP001321542"/>
    </source>
</evidence>
<dbReference type="EMBL" id="AP018448">
    <property type="protein sequence ID" value="BBC29811.1"/>
    <property type="molecule type" value="Genomic_DNA"/>
</dbReference>
<gene>
    <name evidence="2" type="ORF">SGFS_011050</name>
</gene>
<reference evidence="2 3" key="2">
    <citation type="journal article" date="2023" name="ChemBioChem">
        <title>Acyltransferase Domain Exchange between Two Independent Type I Polyketide Synthases in the Same Producer Strain of Macrolide Antibiotics.</title>
        <authorList>
            <person name="Kudo F."/>
            <person name="Kishikawa K."/>
            <person name="Tsuboi K."/>
            <person name="Kido T."/>
            <person name="Usui T."/>
            <person name="Hashimoto J."/>
            <person name="Shin-Ya K."/>
            <person name="Miyanaga A."/>
            <person name="Eguchi T."/>
        </authorList>
    </citation>
    <scope>NUCLEOTIDE SEQUENCE [LARGE SCALE GENOMIC DNA]</scope>
    <source>
        <strain evidence="2 3">A-8890</strain>
    </source>
</reference>
<feature type="compositionally biased region" description="Polar residues" evidence="1">
    <location>
        <begin position="203"/>
        <end position="213"/>
    </location>
</feature>
<protein>
    <submittedName>
        <fullName evidence="2">Uncharacterized protein</fullName>
    </submittedName>
</protein>